<keyword evidence="2" id="KW-1185">Reference proteome</keyword>
<evidence type="ECO:0000313" key="2">
    <source>
        <dbReference type="Proteomes" id="UP000828390"/>
    </source>
</evidence>
<evidence type="ECO:0000313" key="1">
    <source>
        <dbReference type="EMBL" id="KAH3697691.1"/>
    </source>
</evidence>
<proteinExistence type="predicted"/>
<dbReference type="Proteomes" id="UP000828390">
    <property type="component" value="Unassembled WGS sequence"/>
</dbReference>
<reference evidence="1" key="2">
    <citation type="submission" date="2020-11" db="EMBL/GenBank/DDBJ databases">
        <authorList>
            <person name="McCartney M.A."/>
            <person name="Auch B."/>
            <person name="Kono T."/>
            <person name="Mallez S."/>
            <person name="Becker A."/>
            <person name="Gohl D.M."/>
            <person name="Silverstein K.A.T."/>
            <person name="Koren S."/>
            <person name="Bechman K.B."/>
            <person name="Herman A."/>
            <person name="Abrahante J.E."/>
            <person name="Garbe J."/>
        </authorList>
    </citation>
    <scope>NUCLEOTIDE SEQUENCE</scope>
    <source>
        <strain evidence="1">Duluth1</strain>
        <tissue evidence="1">Whole animal</tissue>
    </source>
</reference>
<dbReference type="AlphaFoldDB" id="A0A9D3YF93"/>
<organism evidence="1 2">
    <name type="scientific">Dreissena polymorpha</name>
    <name type="common">Zebra mussel</name>
    <name type="synonym">Mytilus polymorpha</name>
    <dbReference type="NCBI Taxonomy" id="45954"/>
    <lineage>
        <taxon>Eukaryota</taxon>
        <taxon>Metazoa</taxon>
        <taxon>Spiralia</taxon>
        <taxon>Lophotrochozoa</taxon>
        <taxon>Mollusca</taxon>
        <taxon>Bivalvia</taxon>
        <taxon>Autobranchia</taxon>
        <taxon>Heteroconchia</taxon>
        <taxon>Euheterodonta</taxon>
        <taxon>Imparidentia</taxon>
        <taxon>Neoheterodontei</taxon>
        <taxon>Myida</taxon>
        <taxon>Dreissenoidea</taxon>
        <taxon>Dreissenidae</taxon>
        <taxon>Dreissena</taxon>
    </lineage>
</organism>
<gene>
    <name evidence="1" type="ORF">DPMN_085197</name>
</gene>
<sequence>MTWVHLYMLTFPGSRKVLFIITSGNRETTLKSLENAGVTFSWKSQELTDI</sequence>
<accession>A0A9D3YF93</accession>
<comment type="caution">
    <text evidence="1">The sequence shown here is derived from an EMBL/GenBank/DDBJ whole genome shotgun (WGS) entry which is preliminary data.</text>
</comment>
<dbReference type="EMBL" id="JAIWYP010000016">
    <property type="protein sequence ID" value="KAH3697691.1"/>
    <property type="molecule type" value="Genomic_DNA"/>
</dbReference>
<reference evidence="1" key="1">
    <citation type="journal article" date="2019" name="bioRxiv">
        <title>The Genome of the Zebra Mussel, Dreissena polymorpha: A Resource for Invasive Species Research.</title>
        <authorList>
            <person name="McCartney M.A."/>
            <person name="Auch B."/>
            <person name="Kono T."/>
            <person name="Mallez S."/>
            <person name="Zhang Y."/>
            <person name="Obille A."/>
            <person name="Becker A."/>
            <person name="Abrahante J.E."/>
            <person name="Garbe J."/>
            <person name="Badalamenti J.P."/>
            <person name="Herman A."/>
            <person name="Mangelson H."/>
            <person name="Liachko I."/>
            <person name="Sullivan S."/>
            <person name="Sone E.D."/>
            <person name="Koren S."/>
            <person name="Silverstein K.A.T."/>
            <person name="Beckman K.B."/>
            <person name="Gohl D.M."/>
        </authorList>
    </citation>
    <scope>NUCLEOTIDE SEQUENCE</scope>
    <source>
        <strain evidence="1">Duluth1</strain>
        <tissue evidence="1">Whole animal</tissue>
    </source>
</reference>
<protein>
    <submittedName>
        <fullName evidence="1">Uncharacterized protein</fullName>
    </submittedName>
</protein>
<name>A0A9D3YF93_DREPO</name>